<keyword evidence="2 6" id="KW-1003">Cell membrane</keyword>
<keyword evidence="8" id="KW-1185">Reference proteome</keyword>
<dbReference type="PANTHER" id="PTHR38344:SF1">
    <property type="entry name" value="INORGANIC CARBON TRANSPORTER SUBUNIT DABA-RELATED"/>
    <property type="match status" value="1"/>
</dbReference>
<feature type="binding site" evidence="6">
    <location>
        <position position="506"/>
    </location>
    <ligand>
        <name>Zn(2+)</name>
        <dbReference type="ChEBI" id="CHEBI:29105"/>
    </ligand>
</feature>
<evidence type="ECO:0000313" key="8">
    <source>
        <dbReference type="Proteomes" id="UP000053690"/>
    </source>
</evidence>
<evidence type="ECO:0000256" key="4">
    <source>
        <dbReference type="ARBA" id="ARBA00022833"/>
    </source>
</evidence>
<comment type="caution">
    <text evidence="7">The sequence shown here is derived from an EMBL/GenBank/DDBJ whole genome shotgun (WGS) entry which is preliminary data.</text>
</comment>
<dbReference type="GO" id="GO:0008270">
    <property type="term" value="F:zinc ion binding"/>
    <property type="evidence" value="ECO:0007669"/>
    <property type="project" value="UniProtKB-UniRule"/>
</dbReference>
<keyword evidence="5 6" id="KW-0472">Membrane</keyword>
<evidence type="ECO:0000256" key="3">
    <source>
        <dbReference type="ARBA" id="ARBA00022723"/>
    </source>
</evidence>
<dbReference type="PANTHER" id="PTHR38344">
    <property type="entry name" value="UPF0753 PROTEIN AQ_863"/>
    <property type="match status" value="1"/>
</dbReference>
<feature type="binding site" evidence="6">
    <location>
        <position position="336"/>
    </location>
    <ligand>
        <name>Zn(2+)</name>
        <dbReference type="ChEBI" id="CHEBI:29105"/>
    </ligand>
</feature>
<name>A0A0X3TZM7_9RHOB</name>
<comment type="subunit">
    <text evidence="6">Forms a complex with DabB.</text>
</comment>
<evidence type="ECO:0000313" key="7">
    <source>
        <dbReference type="EMBL" id="KUJ81187.1"/>
    </source>
</evidence>
<sequence length="802" mass="87161">MFAKLESYPAPLLELVAEAKSAAKAIPPLFPLSANVAVNPFLGQANEPLAVTSARLARVAGARITPDRSYWAEKLDAGDITEVDILDALSGLEGKFNAPSLDDVIAALRQQAEQPKPLPTVAELAADVSGTDWPGLIEDRIGVWAASHFDQGQALWQQARAGGTFSAWREFATRDLTPEIHGLKGFGAFVADTNRSHWRAIGRASERLGLSTEASATAYHRWLSSMGGWAQYARYLLWDAELKGEQDNTVTELLALRMVFDEALYELYEDQIADKWADVVAAHEAPVTPTTDFVIDAVLQEAAERAQQRKLAARLLPGSVRKGPDRPQVQAAFCIDVRSEVFRRAFEAQDSGIETLGFAGFFGLASAHRAAGSDVVEQHGPVLLRPGVCSHAAEPEKADLTRRYTARAKRAWGRFKLAAVSSFAFVEATGPLYAGKLMRDALGLVGKTKTDPAPQLDPSLDIETRIGMAKTVLNAMSLTENFARIVMLAGHGADVTNNPHESALHCGACGGHAGDVNARLLAGLLNDADVRTGLRGQGIEIPADTVFLPAMHYTTTDRVSLFDQDLPEGDWSSDLEQLKNWLAAAGQLTRAERAARLPRANKSTDIQRRAQDWAETRPEWGLAGCRAFIAAPRNRTDGADLEGQAFLHNYNWRKDDGFGVLELIMTAPVVVVSWISLQYYGSTVAPQLFGGGNKLLHNVVGGIGVLEGNGGAPRPGLPWQSVHDGERLQHDPLRLSVIIEAPREAMSDILSRHAEVRALFDNGWLHLIAMDDQGKLSWRYDGDLKWSPIQTGLDADRAIAAE</sequence>
<gene>
    <name evidence="6" type="primary">dabA</name>
    <name evidence="7" type="ORF">AVO44_04800</name>
</gene>
<evidence type="ECO:0000256" key="1">
    <source>
        <dbReference type="ARBA" id="ARBA00022448"/>
    </source>
</evidence>
<dbReference type="Proteomes" id="UP000053690">
    <property type="component" value="Unassembled WGS sequence"/>
</dbReference>
<reference evidence="8" key="1">
    <citation type="submission" date="2015-12" db="EMBL/GenBank/DDBJ databases">
        <authorList>
            <person name="Zhang G."/>
            <person name="Stingl U."/>
        </authorList>
    </citation>
    <scope>NUCLEOTIDE SEQUENCE [LARGE SCALE GENOMIC DNA]</scope>
    <source>
        <strain evidence="8">ZGT108</strain>
    </source>
</reference>
<dbReference type="Pfam" id="PF10070">
    <property type="entry name" value="DabA"/>
    <property type="match status" value="1"/>
</dbReference>
<dbReference type="HAMAP" id="MF_01871">
    <property type="entry name" value="DabA"/>
    <property type="match status" value="1"/>
</dbReference>
<evidence type="ECO:0000256" key="5">
    <source>
        <dbReference type="ARBA" id="ARBA00023136"/>
    </source>
</evidence>
<dbReference type="EMBL" id="LQBP01000002">
    <property type="protein sequence ID" value="KUJ81187.1"/>
    <property type="molecule type" value="Genomic_DNA"/>
</dbReference>
<dbReference type="RefSeq" id="WP_068333361.1">
    <property type="nucleotide sequence ID" value="NZ_LQBP01000002.1"/>
</dbReference>
<comment type="function">
    <text evidence="6">Part of an energy-coupled inorganic carbon pump.</text>
</comment>
<dbReference type="AlphaFoldDB" id="A0A0X3TZM7"/>
<protein>
    <recommendedName>
        <fullName evidence="6">Probable inorganic carbon transporter subunit DabA</fullName>
    </recommendedName>
</protein>
<keyword evidence="1 6" id="KW-0813">Transport</keyword>
<comment type="subcellular location">
    <subcellularLocation>
        <location evidence="6">Cell membrane</location>
        <topology evidence="6">Peripheral membrane protein</topology>
    </subcellularLocation>
</comment>
<comment type="cofactor">
    <cofactor evidence="6">
        <name>Zn(2+)</name>
        <dbReference type="ChEBI" id="CHEBI:29105"/>
    </cofactor>
</comment>
<dbReference type="OrthoDB" id="9805101at2"/>
<feature type="binding site" evidence="6">
    <location>
        <position position="491"/>
    </location>
    <ligand>
        <name>Zn(2+)</name>
        <dbReference type="ChEBI" id="CHEBI:29105"/>
    </ligand>
</feature>
<keyword evidence="3 6" id="KW-0479">Metal-binding</keyword>
<accession>A0A0X3TZM7</accession>
<dbReference type="GO" id="GO:0005886">
    <property type="term" value="C:plasma membrane"/>
    <property type="evidence" value="ECO:0007669"/>
    <property type="project" value="UniProtKB-SubCell"/>
</dbReference>
<comment type="similarity">
    <text evidence="6">Belongs to the inorganic carbon transporter (TC 9.A.2) DabA family.</text>
</comment>
<keyword evidence="4 6" id="KW-0862">Zinc</keyword>
<feature type="binding site" evidence="6">
    <location>
        <position position="334"/>
    </location>
    <ligand>
        <name>Zn(2+)</name>
        <dbReference type="ChEBI" id="CHEBI:29105"/>
    </ligand>
</feature>
<evidence type="ECO:0000256" key="6">
    <source>
        <dbReference type="HAMAP-Rule" id="MF_01871"/>
    </source>
</evidence>
<dbReference type="STRING" id="1685378.AVO44_04800"/>
<proteinExistence type="inferred from homology"/>
<evidence type="ECO:0000256" key="2">
    <source>
        <dbReference type="ARBA" id="ARBA00022475"/>
    </source>
</evidence>
<dbReference type="InterPro" id="IPR018752">
    <property type="entry name" value="DabA"/>
</dbReference>
<organism evidence="7 8">
    <name type="scientific">Ruegeria profundi</name>
    <dbReference type="NCBI Taxonomy" id="1685378"/>
    <lineage>
        <taxon>Bacteria</taxon>
        <taxon>Pseudomonadati</taxon>
        <taxon>Pseudomonadota</taxon>
        <taxon>Alphaproteobacteria</taxon>
        <taxon>Rhodobacterales</taxon>
        <taxon>Roseobacteraceae</taxon>
        <taxon>Ruegeria</taxon>
    </lineage>
</organism>